<dbReference type="RefSeq" id="WP_092427529.1">
    <property type="nucleotide sequence ID" value="NZ_FOXM01000001.1"/>
</dbReference>
<protein>
    <submittedName>
        <fullName evidence="1">Uncharacterized protein</fullName>
    </submittedName>
</protein>
<gene>
    <name evidence="1" type="ORF">SAMN05216229_101268</name>
</gene>
<dbReference type="EMBL" id="FOXM01000001">
    <property type="protein sequence ID" value="SFP27696.1"/>
    <property type="molecule type" value="Genomic_DNA"/>
</dbReference>
<dbReference type="AlphaFoldDB" id="A0A1I5P2G5"/>
<name>A0A1I5P2G5_9GAMM</name>
<evidence type="ECO:0000313" key="2">
    <source>
        <dbReference type="Proteomes" id="UP000243084"/>
    </source>
</evidence>
<dbReference type="Proteomes" id="UP000243084">
    <property type="component" value="Unassembled WGS sequence"/>
</dbReference>
<proteinExistence type="predicted"/>
<sequence length="59" mass="6265">MTTKTKDQYRITVCLDEQTAAALEKEHRDFAQKTGVAASKTKIAARAIAAGLGITSRAG</sequence>
<keyword evidence="2" id="KW-1185">Reference proteome</keyword>
<reference evidence="2" key="1">
    <citation type="submission" date="2016-10" db="EMBL/GenBank/DDBJ databases">
        <authorList>
            <person name="Varghese N."/>
            <person name="Submissions S."/>
        </authorList>
    </citation>
    <scope>NUCLEOTIDE SEQUENCE [LARGE SCALE GENOMIC DNA]</scope>
    <source>
        <strain evidence="2">JCM 18195</strain>
    </source>
</reference>
<evidence type="ECO:0000313" key="1">
    <source>
        <dbReference type="EMBL" id="SFP27696.1"/>
    </source>
</evidence>
<organism evidence="1 2">
    <name type="scientific">Geopseudomonas sagittaria</name>
    <dbReference type="NCBI Taxonomy" id="1135990"/>
    <lineage>
        <taxon>Bacteria</taxon>
        <taxon>Pseudomonadati</taxon>
        <taxon>Pseudomonadota</taxon>
        <taxon>Gammaproteobacteria</taxon>
        <taxon>Pseudomonadales</taxon>
        <taxon>Pseudomonadaceae</taxon>
        <taxon>Geopseudomonas</taxon>
    </lineage>
</organism>
<accession>A0A1I5P2G5</accession>